<dbReference type="SFLD" id="SFLDG01067">
    <property type="entry name" value="SPASM/twitch_domain_containing"/>
    <property type="match status" value="1"/>
</dbReference>
<dbReference type="InterPro" id="IPR023885">
    <property type="entry name" value="4Fe4S-binding_SPASM_dom"/>
</dbReference>
<dbReference type="GO" id="GO:0046872">
    <property type="term" value="F:metal ion binding"/>
    <property type="evidence" value="ECO:0007669"/>
    <property type="project" value="UniProtKB-KW"/>
</dbReference>
<evidence type="ECO:0000313" key="9">
    <source>
        <dbReference type="EMBL" id="CAA9215700.1"/>
    </source>
</evidence>
<reference evidence="9" key="1">
    <citation type="submission" date="2020-02" db="EMBL/GenBank/DDBJ databases">
        <authorList>
            <person name="Meier V. D."/>
        </authorList>
    </citation>
    <scope>NUCLEOTIDE SEQUENCE</scope>
    <source>
        <strain evidence="9">AVDCRST_MAG63</strain>
    </source>
</reference>
<keyword evidence="6" id="KW-0411">Iron-sulfur</keyword>
<dbReference type="Gene3D" id="3.20.20.70">
    <property type="entry name" value="Aldolase class I"/>
    <property type="match status" value="1"/>
</dbReference>
<proteinExistence type="inferred from homology"/>
<dbReference type="PANTHER" id="PTHR43273:SF3">
    <property type="entry name" value="ANAEROBIC SULFATASE-MATURATING ENZYME HOMOLOG ASLB-RELATED"/>
    <property type="match status" value="1"/>
</dbReference>
<dbReference type="GO" id="GO:0016491">
    <property type="term" value="F:oxidoreductase activity"/>
    <property type="evidence" value="ECO:0007669"/>
    <property type="project" value="InterPro"/>
</dbReference>
<evidence type="ECO:0000256" key="6">
    <source>
        <dbReference type="ARBA" id="ARBA00023014"/>
    </source>
</evidence>
<keyword evidence="4" id="KW-0479">Metal-binding</keyword>
<dbReference type="InterPro" id="IPR004027">
    <property type="entry name" value="SEC_C_motif"/>
</dbReference>
<dbReference type="AlphaFoldDB" id="A0A6J4H5T8"/>
<dbReference type="PANTHER" id="PTHR43273">
    <property type="entry name" value="ANAEROBIC SULFATASE-MATURATING ENZYME HOMOLOG ASLB-RELATED"/>
    <property type="match status" value="1"/>
</dbReference>
<dbReference type="SFLD" id="SFLDG01072">
    <property type="entry name" value="dehydrogenase_like"/>
    <property type="match status" value="1"/>
</dbReference>
<evidence type="ECO:0000256" key="4">
    <source>
        <dbReference type="ARBA" id="ARBA00022723"/>
    </source>
</evidence>
<dbReference type="InterPro" id="IPR007197">
    <property type="entry name" value="rSAM"/>
</dbReference>
<evidence type="ECO:0000256" key="1">
    <source>
        <dbReference type="ARBA" id="ARBA00001966"/>
    </source>
</evidence>
<comment type="similarity">
    <text evidence="7">Belongs to the radical SAM superfamily. Anaerobic sulfatase-maturating enzyme family.</text>
</comment>
<dbReference type="GO" id="GO:0051539">
    <property type="term" value="F:4 iron, 4 sulfur cluster binding"/>
    <property type="evidence" value="ECO:0007669"/>
    <property type="project" value="UniProtKB-KW"/>
</dbReference>
<dbReference type="Gene3D" id="3.10.450.50">
    <property type="match status" value="1"/>
</dbReference>
<name>A0A6J4H5T8_9BACT</name>
<dbReference type="NCBIfam" id="TIGR03942">
    <property type="entry name" value="sulfatase_rSAM"/>
    <property type="match status" value="1"/>
</dbReference>
<evidence type="ECO:0000256" key="7">
    <source>
        <dbReference type="ARBA" id="ARBA00023601"/>
    </source>
</evidence>
<comment type="cofactor">
    <cofactor evidence="1">
        <name>[4Fe-4S] cluster</name>
        <dbReference type="ChEBI" id="CHEBI:49883"/>
    </cofactor>
</comment>
<dbReference type="CDD" id="cd21120">
    <property type="entry name" value="SPASM_anSME"/>
    <property type="match status" value="1"/>
</dbReference>
<protein>
    <submittedName>
        <fullName evidence="9">Arylsulfatase regulatory protein</fullName>
    </submittedName>
</protein>
<evidence type="ECO:0000256" key="5">
    <source>
        <dbReference type="ARBA" id="ARBA00023004"/>
    </source>
</evidence>
<dbReference type="Pfam" id="PF02810">
    <property type="entry name" value="SEC-C"/>
    <property type="match status" value="1"/>
</dbReference>
<dbReference type="EMBL" id="CADCTO010000027">
    <property type="protein sequence ID" value="CAA9215700.1"/>
    <property type="molecule type" value="Genomic_DNA"/>
</dbReference>
<dbReference type="NCBIfam" id="TIGR04085">
    <property type="entry name" value="rSAM_more_4Fe4S"/>
    <property type="match status" value="1"/>
</dbReference>
<dbReference type="Pfam" id="PF04055">
    <property type="entry name" value="Radical_SAM"/>
    <property type="match status" value="1"/>
</dbReference>
<dbReference type="PROSITE" id="PS51918">
    <property type="entry name" value="RADICAL_SAM"/>
    <property type="match status" value="1"/>
</dbReference>
<accession>A0A6J4H5T8</accession>
<evidence type="ECO:0000256" key="2">
    <source>
        <dbReference type="ARBA" id="ARBA00022485"/>
    </source>
</evidence>
<dbReference type="SUPFAM" id="SSF103642">
    <property type="entry name" value="Sec-C motif"/>
    <property type="match status" value="1"/>
</dbReference>
<dbReference type="SFLD" id="SFLDF00285">
    <property type="entry name" value="anaerobic_Ser-type_sulfatase-m"/>
    <property type="match status" value="1"/>
</dbReference>
<keyword evidence="2" id="KW-0004">4Fe-4S</keyword>
<dbReference type="InterPro" id="IPR047207">
    <property type="entry name" value="SPASM_anSME"/>
</dbReference>
<keyword evidence="3" id="KW-0949">S-adenosyl-L-methionine</keyword>
<dbReference type="SUPFAM" id="SSF102114">
    <property type="entry name" value="Radical SAM enzymes"/>
    <property type="match status" value="1"/>
</dbReference>
<dbReference type="NCBIfam" id="NF010308">
    <property type="entry name" value="PRK13745.1"/>
    <property type="match status" value="1"/>
</dbReference>
<dbReference type="InterPro" id="IPR023867">
    <property type="entry name" value="Sulphatase_maturase_rSAM"/>
</dbReference>
<sequence length="472" mass="52779">MVSNPPPPLRGVPTQAVPTAFHVMTKPIGPICNLDCRYCFYLEKEELYRSGNPRTHSWQMPDDVLESYIRQYIEAQDVPEISFAWQGGEPTLLGARFFRKVVALQQRYANGKRITNALQTNGTLLDDEWGAFLAENDFLVGLSIDGPRELHDTYRVDKQGRPTFDHVVRGLGFLKKHGVAFNTLTVVNRANSQHPLAVYRFLKEIGSGFIQFIPLVERAPLAPLATENGLIQLSLAAPPDPGAKQARSPVTDWSVRSEDYGRFLVEIFDDWVRQDVGRVFVQLFDVALGNWIGAGASLCVFAPKCGSALAIEHNGDVYSCDHYVYPQYRLGNIAQGSLLDMVRSPEQVKFGSDKSDTLPAYCRECEVRFACNGECPKHRFLRTPDGEPGLNYLCAAYKRFFNHVDPYLRTMAQLLHSQRAPADIMGMIARKEAQERQARVAQAWKTAGRNDACPCGSGRKYKKCCLGKVPGA</sequence>
<dbReference type="SFLD" id="SFLDG01386">
    <property type="entry name" value="main_SPASM_domain-containing"/>
    <property type="match status" value="1"/>
</dbReference>
<dbReference type="InterPro" id="IPR013785">
    <property type="entry name" value="Aldolase_TIM"/>
</dbReference>
<dbReference type="SFLD" id="SFLDS00029">
    <property type="entry name" value="Radical_SAM"/>
    <property type="match status" value="1"/>
</dbReference>
<dbReference type="Pfam" id="PF13186">
    <property type="entry name" value="SPASM"/>
    <property type="match status" value="1"/>
</dbReference>
<dbReference type="InterPro" id="IPR058240">
    <property type="entry name" value="rSAM_sf"/>
</dbReference>
<evidence type="ECO:0000256" key="3">
    <source>
        <dbReference type="ARBA" id="ARBA00022691"/>
    </source>
</evidence>
<organism evidence="9">
    <name type="scientific">uncultured Armatimonadetes bacterium</name>
    <dbReference type="NCBI Taxonomy" id="157466"/>
    <lineage>
        <taxon>Bacteria</taxon>
        <taxon>Bacillati</taxon>
        <taxon>Armatimonadota</taxon>
        <taxon>environmental samples</taxon>
    </lineage>
</organism>
<keyword evidence="5" id="KW-0408">Iron</keyword>
<gene>
    <name evidence="9" type="ORF">AVDCRST_MAG63-216</name>
</gene>
<dbReference type="SFLD" id="SFLDG01384">
    <property type="entry name" value="thioether_bond_formation_requi"/>
    <property type="match status" value="1"/>
</dbReference>
<feature type="domain" description="Radical SAM core" evidence="8">
    <location>
        <begin position="15"/>
        <end position="248"/>
    </location>
</feature>
<evidence type="ECO:0000259" key="8">
    <source>
        <dbReference type="PROSITE" id="PS51918"/>
    </source>
</evidence>
<dbReference type="InterPro" id="IPR034491">
    <property type="entry name" value="Anaerob_Ser_sulfatase-maturase"/>
</dbReference>
<dbReference type="CDD" id="cd01335">
    <property type="entry name" value="Radical_SAM"/>
    <property type="match status" value="1"/>
</dbReference>